<dbReference type="RefSeq" id="WP_245851445.1">
    <property type="nucleotide sequence ID" value="NZ_NHOA01000012.1"/>
</dbReference>
<keyword evidence="3" id="KW-0489">Methyltransferase</keyword>
<gene>
    <name evidence="3" type="ORF">DJ69_01875</name>
</gene>
<dbReference type="Proteomes" id="UP000222824">
    <property type="component" value="Unassembled WGS sequence"/>
</dbReference>
<dbReference type="InterPro" id="IPR029063">
    <property type="entry name" value="SAM-dependent_MTases_sf"/>
</dbReference>
<dbReference type="InterPro" id="IPR013216">
    <property type="entry name" value="Methyltransf_11"/>
</dbReference>
<protein>
    <submittedName>
        <fullName evidence="3">SAM-dependent methyltransferase</fullName>
    </submittedName>
</protein>
<dbReference type="AlphaFoldDB" id="A0A2G1WMK8"/>
<feature type="compositionally biased region" description="Acidic residues" evidence="1">
    <location>
        <begin position="251"/>
        <end position="265"/>
    </location>
</feature>
<keyword evidence="3" id="KW-0808">Transferase</keyword>
<sequence>MKGQDWYQADEVAEEYEDVRFSGGGELIDRREKEAVLSALGPIEEGHRVLEVACGTGRFTTMLADQGADIVGLDISREMLEQGRQNAAESGLSDTVEFVRGDASRLPFPDDHFDTVVAMRFFHLMDDPVPFARELRRVSADQVFFDTFNSRSLRTLYTWLLPMGSRLYSERQVVDMLRAAELTLAGEEHDFVLPYGFYRELPGPVAKPFRMVDGLVGNTIPGDYVASVSYWDARVSGTSDDSDPTDGGSAVDDDAAESADADAAR</sequence>
<feature type="domain" description="Methyltransferase type 11" evidence="2">
    <location>
        <begin position="50"/>
        <end position="138"/>
    </location>
</feature>
<organism evidence="3 4">
    <name type="scientific">Halorubrum persicum</name>
    <dbReference type="NCBI Taxonomy" id="1383844"/>
    <lineage>
        <taxon>Archaea</taxon>
        <taxon>Methanobacteriati</taxon>
        <taxon>Methanobacteriota</taxon>
        <taxon>Stenosarchaea group</taxon>
        <taxon>Halobacteria</taxon>
        <taxon>Halobacteriales</taxon>
        <taxon>Haloferacaceae</taxon>
        <taxon>Halorubrum</taxon>
    </lineage>
</organism>
<dbReference type="SUPFAM" id="SSF53335">
    <property type="entry name" value="S-adenosyl-L-methionine-dependent methyltransferases"/>
    <property type="match status" value="1"/>
</dbReference>
<dbReference type="Pfam" id="PF08241">
    <property type="entry name" value="Methyltransf_11"/>
    <property type="match status" value="1"/>
</dbReference>
<dbReference type="PANTHER" id="PTHR43591:SF110">
    <property type="entry name" value="RHODANESE DOMAIN-CONTAINING PROTEIN"/>
    <property type="match status" value="1"/>
</dbReference>
<evidence type="ECO:0000259" key="2">
    <source>
        <dbReference type="Pfam" id="PF08241"/>
    </source>
</evidence>
<comment type="caution">
    <text evidence="3">The sequence shown here is derived from an EMBL/GenBank/DDBJ whole genome shotgun (WGS) entry which is preliminary data.</text>
</comment>
<dbReference type="PANTHER" id="PTHR43591">
    <property type="entry name" value="METHYLTRANSFERASE"/>
    <property type="match status" value="1"/>
</dbReference>
<name>A0A2G1WMK8_9EURY</name>
<dbReference type="GO" id="GO:0008757">
    <property type="term" value="F:S-adenosylmethionine-dependent methyltransferase activity"/>
    <property type="evidence" value="ECO:0007669"/>
    <property type="project" value="InterPro"/>
</dbReference>
<dbReference type="CDD" id="cd02440">
    <property type="entry name" value="AdoMet_MTases"/>
    <property type="match status" value="1"/>
</dbReference>
<dbReference type="GO" id="GO:0032259">
    <property type="term" value="P:methylation"/>
    <property type="evidence" value="ECO:0007669"/>
    <property type="project" value="UniProtKB-KW"/>
</dbReference>
<proteinExistence type="predicted"/>
<keyword evidence="4" id="KW-1185">Reference proteome</keyword>
<dbReference type="EMBL" id="NHOA01000012">
    <property type="protein sequence ID" value="PHQ40230.1"/>
    <property type="molecule type" value="Genomic_DNA"/>
</dbReference>
<accession>A0A2G1WMK8</accession>
<reference evidence="3 4" key="1">
    <citation type="journal article" date="2014" name="Front. Microbiol.">
        <title>Population and genomic analysis of the genus Halorubrum.</title>
        <authorList>
            <person name="Fullmer M.S."/>
            <person name="Soucy S.M."/>
            <person name="Swithers K.S."/>
            <person name="Makkay A.M."/>
            <person name="Wheeler R."/>
            <person name="Ventosa A."/>
            <person name="Gogarten J.P."/>
            <person name="Papke R.T."/>
        </authorList>
    </citation>
    <scope>NUCLEOTIDE SEQUENCE [LARGE SCALE GENOMIC DNA]</scope>
    <source>
        <strain evidence="3 4">C49</strain>
    </source>
</reference>
<evidence type="ECO:0000313" key="4">
    <source>
        <dbReference type="Proteomes" id="UP000222824"/>
    </source>
</evidence>
<dbReference type="Gene3D" id="3.40.50.150">
    <property type="entry name" value="Vaccinia Virus protein VP39"/>
    <property type="match status" value="1"/>
</dbReference>
<evidence type="ECO:0000256" key="1">
    <source>
        <dbReference type="SAM" id="MobiDB-lite"/>
    </source>
</evidence>
<feature type="region of interest" description="Disordered" evidence="1">
    <location>
        <begin position="236"/>
        <end position="265"/>
    </location>
</feature>
<evidence type="ECO:0000313" key="3">
    <source>
        <dbReference type="EMBL" id="PHQ40230.1"/>
    </source>
</evidence>